<dbReference type="InterPro" id="IPR044494">
    <property type="entry name" value="AKR3C2/3"/>
</dbReference>
<dbReference type="SUPFAM" id="SSF51430">
    <property type="entry name" value="NAD(P)-linked oxidoreductase"/>
    <property type="match status" value="1"/>
</dbReference>
<dbReference type="Proteomes" id="UP001479436">
    <property type="component" value="Unassembled WGS sequence"/>
</dbReference>
<evidence type="ECO:0000313" key="5">
    <source>
        <dbReference type="EMBL" id="KAK9764494.1"/>
    </source>
</evidence>
<name>A0ABR2WSI9_9FUNG</name>
<dbReference type="PRINTS" id="PR00069">
    <property type="entry name" value="ALDKETRDTASE"/>
</dbReference>
<evidence type="ECO:0000313" key="6">
    <source>
        <dbReference type="Proteomes" id="UP001479436"/>
    </source>
</evidence>
<dbReference type="CDD" id="cd19120">
    <property type="entry name" value="AKR_AKR3C2-3"/>
    <property type="match status" value="1"/>
</dbReference>
<protein>
    <recommendedName>
        <fullName evidence="4">NADP-dependent oxidoreductase domain-containing protein</fullName>
    </recommendedName>
</protein>
<accession>A0ABR2WSI9</accession>
<evidence type="ECO:0000256" key="2">
    <source>
        <dbReference type="ARBA" id="ARBA00022857"/>
    </source>
</evidence>
<evidence type="ECO:0000259" key="4">
    <source>
        <dbReference type="Pfam" id="PF00248"/>
    </source>
</evidence>
<dbReference type="PANTHER" id="PTHR43827">
    <property type="entry name" value="2,5-DIKETO-D-GLUCONIC ACID REDUCTASE"/>
    <property type="match status" value="1"/>
</dbReference>
<evidence type="ECO:0000256" key="1">
    <source>
        <dbReference type="ARBA" id="ARBA00007905"/>
    </source>
</evidence>
<proteinExistence type="inferred from homology"/>
<sequence>MSNQLTISLSSTVTAPVIGFGTGTAWYTGKNDGPINSKLVDSIKEAVKIGYRHIDTAEIYGTEKEVGLAIEESNVPRDELFVTTKVITNISNPEKALRESLARLKLDYVDLYLIHSPFFNKESQGISLLEAWSAIENLVDLGLTRAIGVSNFRIQDFEILLPAARIKPVVNQIEFHPYLQSRELVSYTKKHGILTEAYGPLVSIVHKPGGPVDSVVETIAKKYSKTASQVLLRWSVHKGNIVVTTSSKPDRLAKFLQLNDFELTSEEVERIDTAGEQLEFRKFWIKEF</sequence>
<dbReference type="InterPro" id="IPR020471">
    <property type="entry name" value="AKR"/>
</dbReference>
<dbReference type="Pfam" id="PF00248">
    <property type="entry name" value="Aldo_ket_red"/>
    <property type="match status" value="1"/>
</dbReference>
<dbReference type="EMBL" id="JASJQH010000416">
    <property type="protein sequence ID" value="KAK9764494.1"/>
    <property type="molecule type" value="Genomic_DNA"/>
</dbReference>
<organism evidence="5 6">
    <name type="scientific">Basidiobolus ranarum</name>
    <dbReference type="NCBI Taxonomy" id="34480"/>
    <lineage>
        <taxon>Eukaryota</taxon>
        <taxon>Fungi</taxon>
        <taxon>Fungi incertae sedis</taxon>
        <taxon>Zoopagomycota</taxon>
        <taxon>Entomophthoromycotina</taxon>
        <taxon>Basidiobolomycetes</taxon>
        <taxon>Basidiobolales</taxon>
        <taxon>Basidiobolaceae</taxon>
        <taxon>Basidiobolus</taxon>
    </lineage>
</organism>
<reference evidence="5 6" key="1">
    <citation type="submission" date="2023-04" db="EMBL/GenBank/DDBJ databases">
        <title>Genome of Basidiobolus ranarum AG-B5.</title>
        <authorList>
            <person name="Stajich J.E."/>
            <person name="Carter-House D."/>
            <person name="Gryganskyi A."/>
        </authorList>
    </citation>
    <scope>NUCLEOTIDE SEQUENCE [LARGE SCALE GENOMIC DNA]</scope>
    <source>
        <strain evidence="5 6">AG-B5</strain>
    </source>
</reference>
<dbReference type="PROSITE" id="PS00062">
    <property type="entry name" value="ALDOKETO_REDUCTASE_2"/>
    <property type="match status" value="1"/>
</dbReference>
<keyword evidence="2" id="KW-0521">NADP</keyword>
<comment type="similarity">
    <text evidence="1">Belongs to the aldo/keto reductase family.</text>
</comment>
<dbReference type="Gene3D" id="3.20.20.100">
    <property type="entry name" value="NADP-dependent oxidoreductase domain"/>
    <property type="match status" value="1"/>
</dbReference>
<dbReference type="PIRSF" id="PIRSF000097">
    <property type="entry name" value="AKR"/>
    <property type="match status" value="1"/>
</dbReference>
<evidence type="ECO:0000256" key="3">
    <source>
        <dbReference type="ARBA" id="ARBA00023002"/>
    </source>
</evidence>
<comment type="caution">
    <text evidence="5">The sequence shown here is derived from an EMBL/GenBank/DDBJ whole genome shotgun (WGS) entry which is preliminary data.</text>
</comment>
<dbReference type="PROSITE" id="PS00798">
    <property type="entry name" value="ALDOKETO_REDUCTASE_1"/>
    <property type="match status" value="1"/>
</dbReference>
<gene>
    <name evidence="5" type="ORF">K7432_007934</name>
</gene>
<dbReference type="InterPro" id="IPR036812">
    <property type="entry name" value="NAD(P)_OxRdtase_dom_sf"/>
</dbReference>
<dbReference type="InterPro" id="IPR023210">
    <property type="entry name" value="NADP_OxRdtase_dom"/>
</dbReference>
<feature type="domain" description="NADP-dependent oxidoreductase" evidence="4">
    <location>
        <begin position="21"/>
        <end position="274"/>
    </location>
</feature>
<dbReference type="PANTHER" id="PTHR43827:SF3">
    <property type="entry name" value="NADP-DEPENDENT OXIDOREDUCTASE DOMAIN-CONTAINING PROTEIN"/>
    <property type="match status" value="1"/>
</dbReference>
<keyword evidence="6" id="KW-1185">Reference proteome</keyword>
<dbReference type="InterPro" id="IPR018170">
    <property type="entry name" value="Aldo/ket_reductase_CS"/>
</dbReference>
<keyword evidence="3" id="KW-0560">Oxidoreductase</keyword>